<dbReference type="GO" id="GO:0006351">
    <property type="term" value="P:DNA-templated transcription"/>
    <property type="evidence" value="ECO:0007669"/>
    <property type="project" value="InterPro"/>
</dbReference>
<evidence type="ECO:0000256" key="2">
    <source>
        <dbReference type="ARBA" id="ARBA00022723"/>
    </source>
</evidence>
<keyword evidence="7" id="KW-0539">Nucleus</keyword>
<keyword evidence="6" id="KW-0804">Transcription</keyword>
<dbReference type="GO" id="GO:0000981">
    <property type="term" value="F:DNA-binding transcription factor activity, RNA polymerase II-specific"/>
    <property type="evidence" value="ECO:0007669"/>
    <property type="project" value="TreeGrafter"/>
</dbReference>
<evidence type="ECO:0000256" key="6">
    <source>
        <dbReference type="ARBA" id="ARBA00023163"/>
    </source>
</evidence>
<evidence type="ECO:0000256" key="7">
    <source>
        <dbReference type="ARBA" id="ARBA00023242"/>
    </source>
</evidence>
<dbReference type="Pfam" id="PF04082">
    <property type="entry name" value="Fungal_trans"/>
    <property type="match status" value="1"/>
</dbReference>
<dbReference type="PANTHER" id="PTHR47782">
    <property type="entry name" value="ZN(II)2CYS6 TRANSCRIPTION FACTOR (EUROFUNG)-RELATED"/>
    <property type="match status" value="1"/>
</dbReference>
<evidence type="ECO:0000256" key="1">
    <source>
        <dbReference type="ARBA" id="ARBA00004123"/>
    </source>
</evidence>
<dbReference type="CDD" id="cd12148">
    <property type="entry name" value="fungal_TF_MHR"/>
    <property type="match status" value="1"/>
</dbReference>
<dbReference type="GO" id="GO:0005634">
    <property type="term" value="C:nucleus"/>
    <property type="evidence" value="ECO:0007669"/>
    <property type="project" value="UniProtKB-SubCell"/>
</dbReference>
<keyword evidence="3" id="KW-0862">Zinc</keyword>
<keyword evidence="10" id="KW-1185">Reference proteome</keyword>
<dbReference type="EMBL" id="CP042187">
    <property type="protein sequence ID" value="QDS69289.1"/>
    <property type="molecule type" value="Genomic_DNA"/>
</dbReference>
<dbReference type="Proteomes" id="UP000316270">
    <property type="component" value="Chromosome 3"/>
</dbReference>
<dbReference type="PANTHER" id="PTHR47782:SF12">
    <property type="entry name" value="ZN(II)2CYS6 TRANSCRIPTION FACTOR (EUROFUNG)"/>
    <property type="match status" value="1"/>
</dbReference>
<gene>
    <name evidence="9" type="ORF">FKW77_002585</name>
</gene>
<protein>
    <recommendedName>
        <fullName evidence="8">Xylanolytic transcriptional activator regulatory domain-containing protein</fullName>
    </recommendedName>
</protein>
<sequence>MPIYPKAGQAKIYIKALEDRVAELETALNKGGDRTVSRDHWAERTENDNESDPDDIQPLLNAVRDLSLDVAGSYVGGASTITLGRALETALAGRTDLVLPYMGGGGGGAAADGRRMRQHSIASELSSSMGAMNILHPGQLDSAIADKVVHAYINHLYANFPIMYSYDILALHARRHCLRDIYEESILNLIYGLGGHFLEKTGHPIGSLSPEAFYDQALENRETILQLGDTRSLTYLLLLGQHSVRMPRDPGAWTFFGLAMKMCIELGLHRKGRSSKISFESELRKRLFWAAYAYDKELAIVMGRPPLISDHDIDIDLPFDVDEATQDLDVLRKAATQDRSKPAVPQTSMTAFIHLLRLKRIEADIQHKLYRVDKAKPAEWLYNKTDSFLEQMMAWKDAIPPEATSAQLDSTDRQNFRGDEYRRYDNYMASYHKAIRVLLQPRLYEKNINPRYLDMCAEACRGVCEVYKRLHYRIPLVFSSMSLQTVFLAGLTLVYCMWQDTSSVNGLKSFGALSDCSIILYVMTERWPASRKYRDIFEAVKKSVLDAISEGKHIPRAAVMTMKDDMQNSIPRLQVNPATETVPDDLEQMISDMTGEQISFWHDVEMTGIDEGPTLLPIMDEQSQSYALGVSGWDVTDPNFWTSGFPDAQQEVGIS</sequence>
<organism evidence="9 10">
    <name type="scientific">Venturia effusa</name>
    <dbReference type="NCBI Taxonomy" id="50376"/>
    <lineage>
        <taxon>Eukaryota</taxon>
        <taxon>Fungi</taxon>
        <taxon>Dikarya</taxon>
        <taxon>Ascomycota</taxon>
        <taxon>Pezizomycotina</taxon>
        <taxon>Dothideomycetes</taxon>
        <taxon>Pleosporomycetidae</taxon>
        <taxon>Venturiales</taxon>
        <taxon>Venturiaceae</taxon>
        <taxon>Venturia</taxon>
    </lineage>
</organism>
<dbReference type="InterPro" id="IPR052202">
    <property type="entry name" value="Yeast_MetPath_Reg"/>
</dbReference>
<dbReference type="GO" id="GO:0008270">
    <property type="term" value="F:zinc ion binding"/>
    <property type="evidence" value="ECO:0007669"/>
    <property type="project" value="InterPro"/>
</dbReference>
<evidence type="ECO:0000313" key="10">
    <source>
        <dbReference type="Proteomes" id="UP000316270"/>
    </source>
</evidence>
<keyword evidence="4" id="KW-0805">Transcription regulation</keyword>
<dbReference type="OrthoDB" id="9970124at2759"/>
<evidence type="ECO:0000256" key="3">
    <source>
        <dbReference type="ARBA" id="ARBA00022833"/>
    </source>
</evidence>
<keyword evidence="5" id="KW-0238">DNA-binding</keyword>
<dbReference type="GO" id="GO:0043565">
    <property type="term" value="F:sequence-specific DNA binding"/>
    <property type="evidence" value="ECO:0007669"/>
    <property type="project" value="TreeGrafter"/>
</dbReference>
<accession>A0A517L0X9</accession>
<name>A0A517L0X9_9PEZI</name>
<evidence type="ECO:0000313" key="9">
    <source>
        <dbReference type="EMBL" id="QDS69289.1"/>
    </source>
</evidence>
<keyword evidence="2" id="KW-0479">Metal-binding</keyword>
<dbReference type="GO" id="GO:0045944">
    <property type="term" value="P:positive regulation of transcription by RNA polymerase II"/>
    <property type="evidence" value="ECO:0007669"/>
    <property type="project" value="TreeGrafter"/>
</dbReference>
<dbReference type="InterPro" id="IPR007219">
    <property type="entry name" value="XnlR_reg_dom"/>
</dbReference>
<evidence type="ECO:0000256" key="5">
    <source>
        <dbReference type="ARBA" id="ARBA00023125"/>
    </source>
</evidence>
<evidence type="ECO:0000259" key="8">
    <source>
        <dbReference type="SMART" id="SM00906"/>
    </source>
</evidence>
<evidence type="ECO:0000256" key="4">
    <source>
        <dbReference type="ARBA" id="ARBA00023015"/>
    </source>
</evidence>
<comment type="subcellular location">
    <subcellularLocation>
        <location evidence="1">Nucleus</location>
    </subcellularLocation>
</comment>
<reference evidence="9 10" key="1">
    <citation type="submission" date="2019-07" db="EMBL/GenBank/DDBJ databases">
        <title>Finished genome of Venturia effusa.</title>
        <authorList>
            <person name="Young C.A."/>
            <person name="Cox M.P."/>
            <person name="Ganley A.R.D."/>
            <person name="David W.J."/>
        </authorList>
    </citation>
    <scope>NUCLEOTIDE SEQUENCE [LARGE SCALE GENOMIC DNA]</scope>
    <source>
        <strain evidence="10">albino</strain>
    </source>
</reference>
<feature type="domain" description="Xylanolytic transcriptional activator regulatory" evidence="8">
    <location>
        <begin position="252"/>
        <end position="324"/>
    </location>
</feature>
<dbReference type="AlphaFoldDB" id="A0A517L0X9"/>
<proteinExistence type="predicted"/>
<dbReference type="SMART" id="SM00906">
    <property type="entry name" value="Fungal_trans"/>
    <property type="match status" value="1"/>
</dbReference>